<evidence type="ECO:0000313" key="1">
    <source>
        <dbReference type="EMBL" id="GFT46197.1"/>
    </source>
</evidence>
<evidence type="ECO:0000313" key="2">
    <source>
        <dbReference type="Proteomes" id="UP000887013"/>
    </source>
</evidence>
<organism evidence="1 2">
    <name type="scientific">Nephila pilipes</name>
    <name type="common">Giant wood spider</name>
    <name type="synonym">Nephila maculata</name>
    <dbReference type="NCBI Taxonomy" id="299642"/>
    <lineage>
        <taxon>Eukaryota</taxon>
        <taxon>Metazoa</taxon>
        <taxon>Ecdysozoa</taxon>
        <taxon>Arthropoda</taxon>
        <taxon>Chelicerata</taxon>
        <taxon>Arachnida</taxon>
        <taxon>Araneae</taxon>
        <taxon>Araneomorphae</taxon>
        <taxon>Entelegynae</taxon>
        <taxon>Araneoidea</taxon>
        <taxon>Nephilidae</taxon>
        <taxon>Nephila</taxon>
    </lineage>
</organism>
<gene>
    <name evidence="1" type="ORF">NPIL_318841</name>
</gene>
<keyword evidence="2" id="KW-1185">Reference proteome</keyword>
<accession>A0A8X6TQY0</accession>
<name>A0A8X6TQY0_NEPPI</name>
<proteinExistence type="predicted"/>
<reference evidence="1" key="1">
    <citation type="submission" date="2020-08" db="EMBL/GenBank/DDBJ databases">
        <title>Multicomponent nature underlies the extraordinary mechanical properties of spider dragline silk.</title>
        <authorList>
            <person name="Kono N."/>
            <person name="Nakamura H."/>
            <person name="Mori M."/>
            <person name="Yoshida Y."/>
            <person name="Ohtoshi R."/>
            <person name="Malay A.D."/>
            <person name="Moran D.A.P."/>
            <person name="Tomita M."/>
            <person name="Numata K."/>
            <person name="Arakawa K."/>
        </authorList>
    </citation>
    <scope>NUCLEOTIDE SEQUENCE</scope>
</reference>
<comment type="caution">
    <text evidence="1">The sequence shown here is derived from an EMBL/GenBank/DDBJ whole genome shotgun (WGS) entry which is preliminary data.</text>
</comment>
<protein>
    <submittedName>
        <fullName evidence="1">Uncharacterized protein</fullName>
    </submittedName>
</protein>
<dbReference type="OrthoDB" id="8068582at2759"/>
<sequence length="127" mass="14673">MLEIFWSLEKLQYYVYAREVTDHKPLESIKKSLQKAPKRFKTMLTRTQKYNYKLIYNSGKNFPISDTLSVASLEEISESSASIGDIVNSVNILPIRGSFLKITFQHPNEDEEMLALKGSYSQWLVFG</sequence>
<dbReference type="EMBL" id="BMAW01064640">
    <property type="protein sequence ID" value="GFT46197.1"/>
    <property type="molecule type" value="Genomic_DNA"/>
</dbReference>
<dbReference type="AlphaFoldDB" id="A0A8X6TQY0"/>
<dbReference type="Proteomes" id="UP000887013">
    <property type="component" value="Unassembled WGS sequence"/>
</dbReference>